<protein>
    <submittedName>
        <fullName evidence="1">Transcription factor</fullName>
    </submittedName>
</protein>
<proteinExistence type="predicted"/>
<evidence type="ECO:0000313" key="1">
    <source>
        <dbReference type="EMBL" id="DAE31252.1"/>
    </source>
</evidence>
<reference evidence="1" key="1">
    <citation type="journal article" date="2021" name="Proc. Natl. Acad. Sci. U.S.A.">
        <title>A Catalog of Tens of Thousands of Viruses from Human Metagenomes Reveals Hidden Associations with Chronic Diseases.</title>
        <authorList>
            <person name="Tisza M.J."/>
            <person name="Buck C.B."/>
        </authorList>
    </citation>
    <scope>NUCLEOTIDE SEQUENCE</scope>
    <source>
        <strain evidence="1">CtHG14</strain>
    </source>
</reference>
<accession>A0A8S5RJU5</accession>
<organism evidence="1">
    <name type="scientific">virus sp. ctHG14</name>
    <dbReference type="NCBI Taxonomy" id="2827626"/>
    <lineage>
        <taxon>Viruses</taxon>
    </lineage>
</organism>
<name>A0A8S5RJU5_9VIRU</name>
<dbReference type="EMBL" id="BK059106">
    <property type="protein sequence ID" value="DAE31252.1"/>
    <property type="molecule type" value="Genomic_DNA"/>
</dbReference>
<sequence>MNNPFQLFQAMRNPQQFLQQMAGNSQAMSNPILKNAMDMANKGDTKGVEQLARNLCKEKGINVDDAVRQIKSQLGIK</sequence>